<reference evidence="1" key="1">
    <citation type="journal article" date="2023" name="Mol. Ecol. Resour.">
        <title>Chromosome-level genome assembly of a triploid poplar Populus alba 'Berolinensis'.</title>
        <authorList>
            <person name="Chen S."/>
            <person name="Yu Y."/>
            <person name="Wang X."/>
            <person name="Wang S."/>
            <person name="Zhang T."/>
            <person name="Zhou Y."/>
            <person name="He R."/>
            <person name="Meng N."/>
            <person name="Wang Y."/>
            <person name="Liu W."/>
            <person name="Liu Z."/>
            <person name="Liu J."/>
            <person name="Guo Q."/>
            <person name="Huang H."/>
            <person name="Sederoff R.R."/>
            <person name="Wang G."/>
            <person name="Qu G."/>
            <person name="Chen S."/>
        </authorList>
    </citation>
    <scope>NUCLEOTIDE SEQUENCE</scope>
    <source>
        <strain evidence="1">SC-2020</strain>
    </source>
</reference>
<protein>
    <submittedName>
        <fullName evidence="1">Uncharacterized protein</fullName>
    </submittedName>
</protein>
<dbReference type="AlphaFoldDB" id="A0AAD6QGR1"/>
<accession>A0AAD6QGR1</accession>
<comment type="caution">
    <text evidence="1">The sequence shown here is derived from an EMBL/GenBank/DDBJ whole genome shotgun (WGS) entry which is preliminary data.</text>
</comment>
<evidence type="ECO:0000313" key="2">
    <source>
        <dbReference type="Proteomes" id="UP001164929"/>
    </source>
</evidence>
<keyword evidence="2" id="KW-1185">Reference proteome</keyword>
<gene>
    <name evidence="1" type="ORF">NC653_018576</name>
</gene>
<evidence type="ECO:0000313" key="1">
    <source>
        <dbReference type="EMBL" id="KAJ6990088.1"/>
    </source>
</evidence>
<name>A0AAD6QGR1_9ROSI</name>
<sequence length="60" mass="6571">MLFISSLCFLLSLPLLSSFSFHHFFVFSASLVCGLTLAFIGPKNAMRSWLGNGTQRGDEG</sequence>
<proteinExistence type="predicted"/>
<dbReference type="EMBL" id="JAQIZT010000007">
    <property type="protein sequence ID" value="KAJ6990088.1"/>
    <property type="molecule type" value="Genomic_DNA"/>
</dbReference>
<dbReference type="Proteomes" id="UP001164929">
    <property type="component" value="Chromosome 7"/>
</dbReference>
<organism evidence="1 2">
    <name type="scientific">Populus alba x Populus x berolinensis</name>
    <dbReference type="NCBI Taxonomy" id="444605"/>
    <lineage>
        <taxon>Eukaryota</taxon>
        <taxon>Viridiplantae</taxon>
        <taxon>Streptophyta</taxon>
        <taxon>Embryophyta</taxon>
        <taxon>Tracheophyta</taxon>
        <taxon>Spermatophyta</taxon>
        <taxon>Magnoliopsida</taxon>
        <taxon>eudicotyledons</taxon>
        <taxon>Gunneridae</taxon>
        <taxon>Pentapetalae</taxon>
        <taxon>rosids</taxon>
        <taxon>fabids</taxon>
        <taxon>Malpighiales</taxon>
        <taxon>Salicaceae</taxon>
        <taxon>Saliceae</taxon>
        <taxon>Populus</taxon>
    </lineage>
</organism>